<evidence type="ECO:0000313" key="3">
    <source>
        <dbReference type="EMBL" id="KAF3970411.1"/>
    </source>
</evidence>
<dbReference type="InterPro" id="IPR055411">
    <property type="entry name" value="LRR_FXL15/At3g58940/PEG3-like"/>
</dbReference>
<dbReference type="Pfam" id="PF24758">
    <property type="entry name" value="LRR_At5g56370"/>
    <property type="match status" value="1"/>
</dbReference>
<reference evidence="3" key="1">
    <citation type="submission" date="2020-03" db="EMBL/GenBank/DDBJ databases">
        <title>Castanea mollissima Vanexum genome sequencing.</title>
        <authorList>
            <person name="Staton M."/>
        </authorList>
    </citation>
    <scope>NUCLEOTIDE SEQUENCE</scope>
    <source>
        <tissue evidence="3">Leaf</tissue>
    </source>
</reference>
<accession>A0A8J4RX81</accession>
<dbReference type="Gene3D" id="3.80.10.10">
    <property type="entry name" value="Ribonuclease Inhibitor"/>
    <property type="match status" value="1"/>
</dbReference>
<dbReference type="InterPro" id="IPR053772">
    <property type="entry name" value="At1g61320/At1g61330-like"/>
</dbReference>
<dbReference type="Proteomes" id="UP000737018">
    <property type="component" value="Unassembled WGS sequence"/>
</dbReference>
<evidence type="ECO:0000313" key="4">
    <source>
        <dbReference type="Proteomes" id="UP000737018"/>
    </source>
</evidence>
<dbReference type="InterPro" id="IPR053781">
    <property type="entry name" value="F-box_AtFBL13-like"/>
</dbReference>
<feature type="domain" description="F-box/LRR-repeat protein 15/At3g58940/PEG3-like LRR" evidence="2">
    <location>
        <begin position="125"/>
        <end position="261"/>
    </location>
</feature>
<gene>
    <name evidence="3" type="ORF">CMV_005888</name>
</gene>
<organism evidence="3 4">
    <name type="scientific">Castanea mollissima</name>
    <name type="common">Chinese chestnut</name>
    <dbReference type="NCBI Taxonomy" id="60419"/>
    <lineage>
        <taxon>Eukaryota</taxon>
        <taxon>Viridiplantae</taxon>
        <taxon>Streptophyta</taxon>
        <taxon>Embryophyta</taxon>
        <taxon>Tracheophyta</taxon>
        <taxon>Spermatophyta</taxon>
        <taxon>Magnoliopsida</taxon>
        <taxon>eudicotyledons</taxon>
        <taxon>Gunneridae</taxon>
        <taxon>Pentapetalae</taxon>
        <taxon>rosids</taxon>
        <taxon>fabids</taxon>
        <taxon>Fagales</taxon>
        <taxon>Fagaceae</taxon>
        <taxon>Castanea</taxon>
    </lineage>
</organism>
<comment type="caution">
    <text evidence="3">The sequence shown here is derived from an EMBL/GenBank/DDBJ whole genome shotgun (WGS) entry which is preliminary data.</text>
</comment>
<dbReference type="InterPro" id="IPR001810">
    <property type="entry name" value="F-box_dom"/>
</dbReference>
<evidence type="ECO:0008006" key="5">
    <source>
        <dbReference type="Google" id="ProtNLM"/>
    </source>
</evidence>
<dbReference type="SUPFAM" id="SSF81383">
    <property type="entry name" value="F-box domain"/>
    <property type="match status" value="1"/>
</dbReference>
<dbReference type="InterPro" id="IPR036047">
    <property type="entry name" value="F-box-like_dom_sf"/>
</dbReference>
<dbReference type="OrthoDB" id="1678879at2759"/>
<dbReference type="Pfam" id="PF00646">
    <property type="entry name" value="F-box"/>
    <property type="match status" value="1"/>
</dbReference>
<keyword evidence="4" id="KW-1185">Reference proteome</keyword>
<feature type="domain" description="F-box" evidence="1">
    <location>
        <begin position="21"/>
        <end position="61"/>
    </location>
</feature>
<name>A0A8J4RX81_9ROSI</name>
<dbReference type="CDD" id="cd22160">
    <property type="entry name" value="F-box_AtFBL13-like"/>
    <property type="match status" value="1"/>
</dbReference>
<dbReference type="PANTHER" id="PTHR34145">
    <property type="entry name" value="OS02G0105600 PROTEIN"/>
    <property type="match status" value="1"/>
</dbReference>
<protein>
    <recommendedName>
        <fullName evidence="5">F-box domain-containing protein</fullName>
    </recommendedName>
</protein>
<proteinExistence type="predicted"/>
<dbReference type="AlphaFoldDB" id="A0A8J4RX81"/>
<dbReference type="EMBL" id="JRKL02000536">
    <property type="protein sequence ID" value="KAF3970411.1"/>
    <property type="molecule type" value="Genomic_DNA"/>
</dbReference>
<sequence>MVFERKQKRRNLDGVDALDRISQLPEHIIHHILFLMPHKDAARTTVLSKSWKQVWNSLPRYDFKFCDGTYYDNSPAHFEKKIEKFVRSVDEDLLPFHEHRTTIQIVQQFRLRMTLCHHKYASCIDNWIELASRNLMESLYLELTSMNKVGRYVLPKTTFFVESLAELTLKGCKVLGNDFGDDMIKSIYLRKLTLERVDVHYLTITKILHCCPLLEEFTQSNCCVKAKRVHINYAPKLKKAKLYGVKKIKIEAPNLEELYCRGDPGRLDSDSFACNNVKKLKISMFETSKLFEGLNSKFPLLETLDLQFYDSKLKISSDRLESLSLLSPNKQLPMLQVDCANLHSFEYDCSAIPSSFSATSCFLFKIENTLRLDGHLDTFRFIALRQYLQNFMEHQTLTLWFIPNCTISFTPEELSKDLSILPIATVEHLELGNVPIMQDYTALLDGLLWSCHPKVLLIRADSESKEFINLLSETLVIREEEPKCCGDSHMKCWKHYLKAVKSEPYLDGMEYVKVCHCDALSDSISALEICHGILFNFRMDIVDTGVHMGHVKKTIL</sequence>
<dbReference type="SUPFAM" id="SSF52047">
    <property type="entry name" value="RNI-like"/>
    <property type="match status" value="1"/>
</dbReference>
<dbReference type="PANTHER" id="PTHR34145:SF28">
    <property type="entry name" value="F-BOX DOMAIN-CONTAINING PROTEIN"/>
    <property type="match status" value="1"/>
</dbReference>
<evidence type="ECO:0000259" key="2">
    <source>
        <dbReference type="Pfam" id="PF24758"/>
    </source>
</evidence>
<evidence type="ECO:0000259" key="1">
    <source>
        <dbReference type="Pfam" id="PF00646"/>
    </source>
</evidence>
<dbReference type="Gene3D" id="1.20.1280.50">
    <property type="match status" value="1"/>
</dbReference>
<dbReference type="InterPro" id="IPR032675">
    <property type="entry name" value="LRR_dom_sf"/>
</dbReference>